<dbReference type="GO" id="GO:0003824">
    <property type="term" value="F:catalytic activity"/>
    <property type="evidence" value="ECO:0007669"/>
    <property type="project" value="InterPro"/>
</dbReference>
<reference evidence="2 3" key="1">
    <citation type="submission" date="2017-07" db="EMBL/GenBank/DDBJ databases">
        <authorList>
            <person name="Sun Z.S."/>
            <person name="Albrecht U."/>
            <person name="Echele G."/>
            <person name="Lee C.C."/>
        </authorList>
    </citation>
    <scope>NUCLEOTIDE SEQUENCE [LARGE SCALE GENOMIC DNA]</scope>
    <source>
        <strain evidence="2 3">DSM 14827</strain>
    </source>
</reference>
<sequence>MTTTRPPRDWHDLTLGQLDFWQEACAHPGKSVSTVAHVTRLTDVLNRDAFTKAVNRVAAEAGVLSLRFRTCNDGIVRQTVDPTQTPKLRHIDLRQETDPETTALHMMQEDIDLALDLTRDPLSAQWLIQLGAREWLWYCRGHHIFLDGYSMSLIEGRVARLYNAGLSGVDSGPSFLPFADYLQEENRYRAGPCHARDGEFWRNYLDGATDLQVLRKGDEDYPQHPYESCIELAHLVPALRQMAEQLRLGWPDLLTLLSGIWLWSCPGEDRRSPRQPQTIWLPFMGRMGSVSASIPAMVVNILPFRVDVSGSLSLSEQLAIMAEDRRRCRRHGRYRIEQMTSDRRIGEAKRFFFSPLVNVLPFETSELSGCRTERRVLAAGPGDGFNVSFSARNDGSGLALIIEADPALTSATLFVRQVEEFPRFLDNALRQVSERSVDELCACLQPC</sequence>
<dbReference type="InterPro" id="IPR023213">
    <property type="entry name" value="CAT-like_dom_sf"/>
</dbReference>
<dbReference type="SUPFAM" id="SSF52777">
    <property type="entry name" value="CoA-dependent acyltransferases"/>
    <property type="match status" value="2"/>
</dbReference>
<organism evidence="2 3">
    <name type="scientific">Paracoccus seriniphilus</name>
    <dbReference type="NCBI Taxonomy" id="184748"/>
    <lineage>
        <taxon>Bacteria</taxon>
        <taxon>Pseudomonadati</taxon>
        <taxon>Pseudomonadota</taxon>
        <taxon>Alphaproteobacteria</taxon>
        <taxon>Rhodobacterales</taxon>
        <taxon>Paracoccaceae</taxon>
        <taxon>Paracoccus</taxon>
    </lineage>
</organism>
<dbReference type="PANTHER" id="PTHR45527:SF1">
    <property type="entry name" value="FATTY ACID SYNTHASE"/>
    <property type="match status" value="1"/>
</dbReference>
<dbReference type="GO" id="GO:0044550">
    <property type="term" value="P:secondary metabolite biosynthetic process"/>
    <property type="evidence" value="ECO:0007669"/>
    <property type="project" value="TreeGrafter"/>
</dbReference>
<keyword evidence="3" id="KW-1185">Reference proteome</keyword>
<dbReference type="Gene3D" id="3.30.559.10">
    <property type="entry name" value="Chloramphenicol acetyltransferase-like domain"/>
    <property type="match status" value="1"/>
</dbReference>
<dbReference type="InterPro" id="IPR001242">
    <property type="entry name" value="Condensation_dom"/>
</dbReference>
<evidence type="ECO:0000259" key="1">
    <source>
        <dbReference type="Pfam" id="PF00668"/>
    </source>
</evidence>
<name>A0A239Q126_9RHOB</name>
<dbReference type="RefSeq" id="WP_179217785.1">
    <property type="nucleotide sequence ID" value="NZ_CP067131.1"/>
</dbReference>
<dbReference type="AlphaFoldDB" id="A0A239Q126"/>
<dbReference type="GO" id="GO:0031177">
    <property type="term" value="F:phosphopantetheine binding"/>
    <property type="evidence" value="ECO:0007669"/>
    <property type="project" value="TreeGrafter"/>
</dbReference>
<evidence type="ECO:0000313" key="2">
    <source>
        <dbReference type="EMBL" id="SNT76299.1"/>
    </source>
</evidence>
<dbReference type="Gene3D" id="3.30.559.30">
    <property type="entry name" value="Nonribosomal peptide synthetase, condensation domain"/>
    <property type="match status" value="1"/>
</dbReference>
<dbReference type="GO" id="GO:0005737">
    <property type="term" value="C:cytoplasm"/>
    <property type="evidence" value="ECO:0007669"/>
    <property type="project" value="TreeGrafter"/>
</dbReference>
<proteinExistence type="predicted"/>
<gene>
    <name evidence="2" type="ORF">SAMN05444959_1188</name>
</gene>
<feature type="domain" description="Condensation" evidence="1">
    <location>
        <begin position="17"/>
        <end position="434"/>
    </location>
</feature>
<dbReference type="EMBL" id="FZQB01000018">
    <property type="protein sequence ID" value="SNT76299.1"/>
    <property type="molecule type" value="Genomic_DNA"/>
</dbReference>
<evidence type="ECO:0000313" key="3">
    <source>
        <dbReference type="Proteomes" id="UP000198307"/>
    </source>
</evidence>
<protein>
    <submittedName>
        <fullName evidence="2">Enterobactin synthetase component F</fullName>
    </submittedName>
</protein>
<dbReference type="Pfam" id="PF00668">
    <property type="entry name" value="Condensation"/>
    <property type="match status" value="1"/>
</dbReference>
<accession>A0A239Q126</accession>
<dbReference type="GO" id="GO:0043041">
    <property type="term" value="P:amino acid activation for nonribosomal peptide biosynthetic process"/>
    <property type="evidence" value="ECO:0007669"/>
    <property type="project" value="TreeGrafter"/>
</dbReference>
<dbReference type="Proteomes" id="UP000198307">
    <property type="component" value="Unassembled WGS sequence"/>
</dbReference>
<dbReference type="PANTHER" id="PTHR45527">
    <property type="entry name" value="NONRIBOSOMAL PEPTIDE SYNTHETASE"/>
    <property type="match status" value="1"/>
</dbReference>